<dbReference type="EMBL" id="FZNQ01000002">
    <property type="protein sequence ID" value="SNR32881.1"/>
    <property type="molecule type" value="Genomic_DNA"/>
</dbReference>
<feature type="transmembrane region" description="Helical" evidence="2">
    <location>
        <begin position="300"/>
        <end position="317"/>
    </location>
</feature>
<feature type="domain" description="EamA" evidence="3">
    <location>
        <begin position="183"/>
        <end position="317"/>
    </location>
</feature>
<sequence>MAAGHPRRVNPLCPAPKGVSDRGGNEFVVTEPRVPPIAGLVTAVIAVSAGAILVRWSNAPSSVAAFYRVLFTTLPLLPIAGWRYRDHFRRITVRDLAFATLAGIALALHFATWFESLEWTSVAASTTLVQAQPVFVAVGAWLLLRERVTRRMVLGIVVAVTGMAAMSLGDLLGGVLVGPRPLYGNALALIGAVMAAGYVLAGRSLRQRVALVPYVVIVYGVCTLTLLALVSVEGHSLIDYPAREWAIFVGLAVGPGLFGHTVINWALAHLESSVVSVSLLGEPVGATILALMLLNEFPTVYTVFGGIIVLTGIYLTTTDAGG</sequence>
<feature type="transmembrane region" description="Helical" evidence="2">
    <location>
        <begin position="37"/>
        <end position="57"/>
    </location>
</feature>
<keyword evidence="5" id="KW-1185">Reference proteome</keyword>
<dbReference type="PANTHER" id="PTHR22911:SF76">
    <property type="entry name" value="EAMA DOMAIN-CONTAINING PROTEIN"/>
    <property type="match status" value="1"/>
</dbReference>
<feature type="transmembrane region" description="Helical" evidence="2">
    <location>
        <begin position="274"/>
        <end position="294"/>
    </location>
</feature>
<feature type="transmembrane region" description="Helical" evidence="2">
    <location>
        <begin position="245"/>
        <end position="267"/>
    </location>
</feature>
<organism evidence="4 5">
    <name type="scientific">Halorubrum vacuolatum</name>
    <name type="common">Natronobacterium vacuolatum</name>
    <dbReference type="NCBI Taxonomy" id="63740"/>
    <lineage>
        <taxon>Archaea</taxon>
        <taxon>Methanobacteriati</taxon>
        <taxon>Methanobacteriota</taxon>
        <taxon>Stenosarchaea group</taxon>
        <taxon>Halobacteria</taxon>
        <taxon>Halobacteriales</taxon>
        <taxon>Haloferacaceae</taxon>
        <taxon>Halorubrum</taxon>
    </lineage>
</organism>
<feature type="transmembrane region" description="Helical" evidence="2">
    <location>
        <begin position="120"/>
        <end position="144"/>
    </location>
</feature>
<keyword evidence="2" id="KW-1133">Transmembrane helix</keyword>
<feature type="transmembrane region" description="Helical" evidence="2">
    <location>
        <begin position="153"/>
        <end position="176"/>
    </location>
</feature>
<dbReference type="InterPro" id="IPR000620">
    <property type="entry name" value="EamA_dom"/>
</dbReference>
<evidence type="ECO:0000256" key="2">
    <source>
        <dbReference type="SAM" id="Phobius"/>
    </source>
</evidence>
<feature type="transmembrane region" description="Helical" evidence="2">
    <location>
        <begin position="96"/>
        <end position="114"/>
    </location>
</feature>
<evidence type="ECO:0000259" key="3">
    <source>
        <dbReference type="Pfam" id="PF00892"/>
    </source>
</evidence>
<evidence type="ECO:0000256" key="1">
    <source>
        <dbReference type="SAM" id="MobiDB-lite"/>
    </source>
</evidence>
<accession>A0A238VF88</accession>
<feature type="transmembrane region" description="Helical" evidence="2">
    <location>
        <begin position="209"/>
        <end position="230"/>
    </location>
</feature>
<dbReference type="AlphaFoldDB" id="A0A238VF88"/>
<keyword evidence="2" id="KW-0812">Transmembrane</keyword>
<dbReference type="Pfam" id="PF00892">
    <property type="entry name" value="EamA"/>
    <property type="match status" value="2"/>
</dbReference>
<feature type="domain" description="EamA" evidence="3">
    <location>
        <begin position="39"/>
        <end position="167"/>
    </location>
</feature>
<feature type="region of interest" description="Disordered" evidence="1">
    <location>
        <begin position="1"/>
        <end position="22"/>
    </location>
</feature>
<dbReference type="GO" id="GO:0016020">
    <property type="term" value="C:membrane"/>
    <property type="evidence" value="ECO:0007669"/>
    <property type="project" value="InterPro"/>
</dbReference>
<feature type="transmembrane region" description="Helical" evidence="2">
    <location>
        <begin position="182"/>
        <end position="202"/>
    </location>
</feature>
<evidence type="ECO:0000313" key="5">
    <source>
        <dbReference type="Proteomes" id="UP000198397"/>
    </source>
</evidence>
<reference evidence="4 5" key="1">
    <citation type="submission" date="2017-06" db="EMBL/GenBank/DDBJ databases">
        <authorList>
            <person name="Kim H.J."/>
            <person name="Triplett B.A."/>
        </authorList>
    </citation>
    <scope>NUCLEOTIDE SEQUENCE [LARGE SCALE GENOMIC DNA]</scope>
    <source>
        <strain evidence="4 5">DSM 8800</strain>
    </source>
</reference>
<dbReference type="PANTHER" id="PTHR22911">
    <property type="entry name" value="ACYL-MALONYL CONDENSING ENZYME-RELATED"/>
    <property type="match status" value="1"/>
</dbReference>
<keyword evidence="2" id="KW-0472">Membrane</keyword>
<evidence type="ECO:0000313" key="4">
    <source>
        <dbReference type="EMBL" id="SNR32881.1"/>
    </source>
</evidence>
<dbReference type="Proteomes" id="UP000198397">
    <property type="component" value="Unassembled WGS sequence"/>
</dbReference>
<name>A0A238VF88_HALVU</name>
<dbReference type="SUPFAM" id="SSF103481">
    <property type="entry name" value="Multidrug resistance efflux transporter EmrE"/>
    <property type="match status" value="2"/>
</dbReference>
<gene>
    <name evidence="4" type="ORF">SAMN06264855_102358</name>
</gene>
<protein>
    <submittedName>
        <fullName evidence="4">Permease of the drug/metabolite transporter (DMT) superfamily</fullName>
    </submittedName>
</protein>
<feature type="transmembrane region" description="Helical" evidence="2">
    <location>
        <begin position="63"/>
        <end position="84"/>
    </location>
</feature>
<proteinExistence type="predicted"/>
<dbReference type="InterPro" id="IPR037185">
    <property type="entry name" value="EmrE-like"/>
</dbReference>